<keyword evidence="8" id="KW-0479">Metal-binding</keyword>
<reference evidence="20 21" key="1">
    <citation type="journal article" date="2009" name="Nat. Genet.">
        <title>The genome of the cucumber, Cucumis sativus L.</title>
        <authorList>
            <person name="Huang S."/>
            <person name="Li R."/>
            <person name="Zhang Z."/>
            <person name="Li L."/>
            <person name="Gu X."/>
            <person name="Fan W."/>
            <person name="Lucas W.J."/>
            <person name="Wang X."/>
            <person name="Xie B."/>
            <person name="Ni P."/>
            <person name="Ren Y."/>
            <person name="Zhu H."/>
            <person name="Li J."/>
            <person name="Lin K."/>
            <person name="Jin W."/>
            <person name="Fei Z."/>
            <person name="Li G."/>
            <person name="Staub J."/>
            <person name="Kilian A."/>
            <person name="van der Vossen E.A."/>
            <person name="Wu Y."/>
            <person name="Guo J."/>
            <person name="He J."/>
            <person name="Jia Z."/>
            <person name="Ren Y."/>
            <person name="Tian G."/>
            <person name="Lu Y."/>
            <person name="Ruan J."/>
            <person name="Qian W."/>
            <person name="Wang M."/>
            <person name="Huang Q."/>
            <person name="Li B."/>
            <person name="Xuan Z."/>
            <person name="Cao J."/>
            <person name="Asan"/>
            <person name="Wu Z."/>
            <person name="Zhang J."/>
            <person name="Cai Q."/>
            <person name="Bai Y."/>
            <person name="Zhao B."/>
            <person name="Han Y."/>
            <person name="Li Y."/>
            <person name="Li X."/>
            <person name="Wang S."/>
            <person name="Shi Q."/>
            <person name="Liu S."/>
            <person name="Cho W.K."/>
            <person name="Kim J.Y."/>
            <person name="Xu Y."/>
            <person name="Heller-Uszynska K."/>
            <person name="Miao H."/>
            <person name="Cheng Z."/>
            <person name="Zhang S."/>
            <person name="Wu J."/>
            <person name="Yang Y."/>
            <person name="Kang H."/>
            <person name="Li M."/>
            <person name="Liang H."/>
            <person name="Ren X."/>
            <person name="Shi Z."/>
            <person name="Wen M."/>
            <person name="Jian M."/>
            <person name="Yang H."/>
            <person name="Zhang G."/>
            <person name="Yang Z."/>
            <person name="Chen R."/>
            <person name="Liu S."/>
            <person name="Li J."/>
            <person name="Ma L."/>
            <person name="Liu H."/>
            <person name="Zhou Y."/>
            <person name="Zhao J."/>
            <person name="Fang X."/>
            <person name="Li G."/>
            <person name="Fang L."/>
            <person name="Li Y."/>
            <person name="Liu D."/>
            <person name="Zheng H."/>
            <person name="Zhang Y."/>
            <person name="Qin N."/>
            <person name="Li Z."/>
            <person name="Yang G."/>
            <person name="Yang S."/>
            <person name="Bolund L."/>
            <person name="Kristiansen K."/>
            <person name="Zheng H."/>
            <person name="Li S."/>
            <person name="Zhang X."/>
            <person name="Yang H."/>
            <person name="Wang J."/>
            <person name="Sun R."/>
            <person name="Zhang B."/>
            <person name="Jiang S."/>
            <person name="Wang J."/>
            <person name="Du Y."/>
            <person name="Li S."/>
        </authorList>
    </citation>
    <scope>NUCLEOTIDE SEQUENCE [LARGE SCALE GENOMIC DNA]</scope>
    <source>
        <strain evidence="21">cv. 9930</strain>
    </source>
</reference>
<comment type="similarity">
    <text evidence="4 18">Belongs to the ALAD family.</text>
</comment>
<dbReference type="GO" id="GO:0008270">
    <property type="term" value="F:zinc ion binding"/>
    <property type="evidence" value="ECO:0000318"/>
    <property type="project" value="GO_Central"/>
</dbReference>
<evidence type="ECO:0000256" key="16">
    <source>
        <dbReference type="ARBA" id="ARBA00047651"/>
    </source>
</evidence>
<evidence type="ECO:0000256" key="9">
    <source>
        <dbReference type="ARBA" id="ARBA00022842"/>
    </source>
</evidence>
<evidence type="ECO:0000256" key="14">
    <source>
        <dbReference type="ARBA" id="ARBA00023244"/>
    </source>
</evidence>
<dbReference type="UniPathway" id="UPA00251">
    <property type="reaction ID" value="UER00318"/>
</dbReference>
<dbReference type="SUPFAM" id="SSF51569">
    <property type="entry name" value="Aldolase"/>
    <property type="match status" value="1"/>
</dbReference>
<dbReference type="InterPro" id="IPR001731">
    <property type="entry name" value="ALAD"/>
</dbReference>
<dbReference type="PROSITE" id="PS00169">
    <property type="entry name" value="D_ALA_DEHYDRATASE"/>
    <property type="match status" value="1"/>
</dbReference>
<protein>
    <recommendedName>
        <fullName evidence="17">Delta-aminolevulinic acid dehydratase</fullName>
        <ecNumber evidence="17">4.2.1.24</ecNumber>
    </recommendedName>
</protein>
<organism evidence="20 21">
    <name type="scientific">Cucumis sativus</name>
    <name type="common">Cucumber</name>
    <dbReference type="NCBI Taxonomy" id="3659"/>
    <lineage>
        <taxon>Eukaryota</taxon>
        <taxon>Viridiplantae</taxon>
        <taxon>Streptophyta</taxon>
        <taxon>Embryophyta</taxon>
        <taxon>Tracheophyta</taxon>
        <taxon>Spermatophyta</taxon>
        <taxon>Magnoliopsida</taxon>
        <taxon>eudicotyledons</taxon>
        <taxon>Gunneridae</taxon>
        <taxon>Pentapetalae</taxon>
        <taxon>rosids</taxon>
        <taxon>fabids</taxon>
        <taxon>Cucurbitales</taxon>
        <taxon>Cucurbitaceae</taxon>
        <taxon>Benincaseae</taxon>
        <taxon>Cucumis</taxon>
    </lineage>
</organism>
<dbReference type="InterPro" id="IPR030656">
    <property type="entry name" value="ALAD_AS"/>
</dbReference>
<dbReference type="PRINTS" id="PR00144">
    <property type="entry name" value="DALDHYDRTASE"/>
</dbReference>
<reference evidence="20 21" key="4">
    <citation type="journal article" date="2011" name="BMC Genomics">
        <title>RNA-Seq improves annotation of protein-coding genes in the cucumber genome.</title>
        <authorList>
            <person name="Li Z."/>
            <person name="Zhang Z."/>
            <person name="Yan P."/>
            <person name="Huang S."/>
            <person name="Fei Z."/>
            <person name="Lin K."/>
        </authorList>
    </citation>
    <scope>NUCLEOTIDE SEQUENCE [LARGE SCALE GENOMIC DNA]</scope>
    <source>
        <strain evidence="21">cv. 9930</strain>
    </source>
</reference>
<dbReference type="Proteomes" id="UP000029981">
    <property type="component" value="Chromosome 2"/>
</dbReference>
<feature type="compositionally biased region" description="Low complexity" evidence="19">
    <location>
        <begin position="92"/>
        <end position="105"/>
    </location>
</feature>
<feature type="compositionally biased region" description="Basic residues" evidence="19">
    <location>
        <begin position="106"/>
        <end position="115"/>
    </location>
</feature>
<evidence type="ECO:0000256" key="4">
    <source>
        <dbReference type="ARBA" id="ARBA00008055"/>
    </source>
</evidence>
<keyword evidence="9" id="KW-0460">Magnesium</keyword>
<dbReference type="eggNOG" id="KOG2794">
    <property type="taxonomic scope" value="Eukaryota"/>
</dbReference>
<evidence type="ECO:0000256" key="17">
    <source>
        <dbReference type="RuleBase" id="RU000515"/>
    </source>
</evidence>
<keyword evidence="12" id="KW-0149">Chlorophyll biosynthesis</keyword>
<dbReference type="Gramene" id="KGN63067">
    <property type="protein sequence ID" value="KGN63067"/>
    <property type="gene ID" value="Csa_2G401270"/>
</dbReference>
<comment type="subcellular location">
    <subcellularLocation>
        <location evidence="2">Plastid</location>
        <location evidence="2">Chloroplast</location>
    </subcellularLocation>
</comment>
<keyword evidence="5" id="KW-0150">Chloroplast</keyword>
<evidence type="ECO:0000256" key="5">
    <source>
        <dbReference type="ARBA" id="ARBA00022528"/>
    </source>
</evidence>
<feature type="compositionally biased region" description="Pro residues" evidence="19">
    <location>
        <begin position="82"/>
        <end position="91"/>
    </location>
</feature>
<keyword evidence="6" id="KW-0021">Allosteric enzyme</keyword>
<dbReference type="GO" id="GO:0015995">
    <property type="term" value="P:chlorophyll biosynthetic process"/>
    <property type="evidence" value="ECO:0007669"/>
    <property type="project" value="UniProtKB-KW"/>
</dbReference>
<dbReference type="FunFam" id="3.20.20.70:FF:000101">
    <property type="entry name" value="Delta-aminolevulinic acid dehydratase"/>
    <property type="match status" value="1"/>
</dbReference>
<reference evidence="20 21" key="3">
    <citation type="journal article" date="2010" name="BMC Genomics">
        <title>Transcriptome sequencing and comparative analysis of cucumber flowers with different sex types.</title>
        <authorList>
            <person name="Guo S."/>
            <person name="Zheng Y."/>
            <person name="Joung J.G."/>
            <person name="Liu S."/>
            <person name="Zhang Z."/>
            <person name="Crasta O.R."/>
            <person name="Sobral B.W."/>
            <person name="Xu Y."/>
            <person name="Huang S."/>
            <person name="Fei Z."/>
        </authorList>
    </citation>
    <scope>NUCLEOTIDE SEQUENCE [LARGE SCALE GENOMIC DNA]</scope>
    <source>
        <strain evidence="21">cv. 9930</strain>
    </source>
</reference>
<evidence type="ECO:0000313" key="20">
    <source>
        <dbReference type="EMBL" id="KGN63067.1"/>
    </source>
</evidence>
<dbReference type="EMBL" id="CM002923">
    <property type="protein sequence ID" value="KGN63067.1"/>
    <property type="molecule type" value="Genomic_DNA"/>
</dbReference>
<evidence type="ECO:0000256" key="1">
    <source>
        <dbReference type="ARBA" id="ARBA00001946"/>
    </source>
</evidence>
<keyword evidence="10" id="KW-0809">Transit peptide</keyword>
<dbReference type="Gene3D" id="3.20.20.70">
    <property type="entry name" value="Aldolase class I"/>
    <property type="match status" value="1"/>
</dbReference>
<dbReference type="PANTHER" id="PTHR11458:SF0">
    <property type="entry name" value="DELTA-AMINOLEVULINIC ACID DEHYDRATASE"/>
    <property type="match status" value="1"/>
</dbReference>
<evidence type="ECO:0000256" key="15">
    <source>
        <dbReference type="ARBA" id="ARBA00025628"/>
    </source>
</evidence>
<dbReference type="InterPro" id="IPR013785">
    <property type="entry name" value="Aldolase_TIM"/>
</dbReference>
<evidence type="ECO:0000313" key="21">
    <source>
        <dbReference type="Proteomes" id="UP000029981"/>
    </source>
</evidence>
<dbReference type="Pfam" id="PF00490">
    <property type="entry name" value="ALAD"/>
    <property type="match status" value="1"/>
</dbReference>
<dbReference type="NCBIfam" id="NF006762">
    <property type="entry name" value="PRK09283.1"/>
    <property type="match status" value="1"/>
</dbReference>
<dbReference type="GO" id="GO:0005829">
    <property type="term" value="C:cytosol"/>
    <property type="evidence" value="ECO:0000318"/>
    <property type="project" value="GO_Central"/>
</dbReference>
<evidence type="ECO:0000256" key="2">
    <source>
        <dbReference type="ARBA" id="ARBA00004229"/>
    </source>
</evidence>
<comment type="subunit">
    <text evidence="17">Homooctamer.</text>
</comment>
<evidence type="ECO:0000256" key="8">
    <source>
        <dbReference type="ARBA" id="ARBA00022723"/>
    </source>
</evidence>
<gene>
    <name evidence="20" type="ORF">Csa_2G401270</name>
</gene>
<dbReference type="EC" id="4.2.1.24" evidence="17"/>
<evidence type="ECO:0000256" key="10">
    <source>
        <dbReference type="ARBA" id="ARBA00022946"/>
    </source>
</evidence>
<keyword evidence="14 17" id="KW-0627">Porphyrin biosynthesis</keyword>
<evidence type="ECO:0000256" key="13">
    <source>
        <dbReference type="ARBA" id="ARBA00023239"/>
    </source>
</evidence>
<evidence type="ECO:0000256" key="11">
    <source>
        <dbReference type="ARBA" id="ARBA00023133"/>
    </source>
</evidence>
<dbReference type="PANTHER" id="PTHR11458">
    <property type="entry name" value="DELTA-AMINOLEVULINIC ACID DEHYDRATASE"/>
    <property type="match status" value="1"/>
</dbReference>
<comment type="function">
    <text evidence="15">Catalyzes an early step in the biosynthesis of tetrapyrroles. Binds two molecules of 5-aminolevulinate per subunit, each at a distinct site, and catalyzes their condensation to form porphobilinogen.</text>
</comment>
<name>A0A0A0LQK9_CUCSA</name>
<keyword evidence="7" id="KW-0934">Plastid</keyword>
<dbReference type="CDD" id="cd04823">
    <property type="entry name" value="ALAD_PBGS_aspartate_rich"/>
    <property type="match status" value="1"/>
</dbReference>
<evidence type="ECO:0000256" key="19">
    <source>
        <dbReference type="SAM" id="MobiDB-lite"/>
    </source>
</evidence>
<reference evidence="20 21" key="2">
    <citation type="journal article" date="2009" name="PLoS ONE">
        <title>An integrated genetic and cytogenetic map of the cucumber genome.</title>
        <authorList>
            <person name="Ren Y."/>
            <person name="Zhang Z."/>
            <person name="Liu J."/>
            <person name="Staub J.E."/>
            <person name="Han Y."/>
            <person name="Cheng Z."/>
            <person name="Li X."/>
            <person name="Lu J."/>
            <person name="Miao H."/>
            <person name="Kang H."/>
            <person name="Xie B."/>
            <person name="Gu X."/>
            <person name="Wang X."/>
            <person name="Du Y."/>
            <person name="Jin W."/>
            <person name="Huang S."/>
        </authorList>
    </citation>
    <scope>NUCLEOTIDE SEQUENCE [LARGE SCALE GENOMIC DNA]</scope>
    <source>
        <strain evidence="21">cv. 9930</strain>
    </source>
</reference>
<feature type="region of interest" description="Disordered" evidence="19">
    <location>
        <begin position="82"/>
        <end position="121"/>
    </location>
</feature>
<dbReference type="SMR" id="A0A0A0LQK9"/>
<keyword evidence="21" id="KW-1185">Reference proteome</keyword>
<comment type="catalytic activity">
    <reaction evidence="16 17">
        <text>2 5-aminolevulinate = porphobilinogen + 2 H2O + H(+)</text>
        <dbReference type="Rhea" id="RHEA:24064"/>
        <dbReference type="ChEBI" id="CHEBI:15377"/>
        <dbReference type="ChEBI" id="CHEBI:15378"/>
        <dbReference type="ChEBI" id="CHEBI:58126"/>
        <dbReference type="ChEBI" id="CHEBI:356416"/>
        <dbReference type="EC" id="4.2.1.24"/>
    </reaction>
</comment>
<dbReference type="SMART" id="SM01004">
    <property type="entry name" value="ALAD"/>
    <property type="match status" value="1"/>
</dbReference>
<dbReference type="AlphaFoldDB" id="A0A0A0LQK9"/>
<comment type="pathway">
    <text evidence="3">Porphyrin-containing compound metabolism; protoporphyrin-IX biosynthesis; coproporphyrinogen-III from 5-aminolevulinate: step 1/4.</text>
</comment>
<dbReference type="GO" id="GO:0006782">
    <property type="term" value="P:protoporphyrinogen IX biosynthetic process"/>
    <property type="evidence" value="ECO:0007669"/>
    <property type="project" value="UniProtKB-UniPathway"/>
</dbReference>
<proteinExistence type="inferred from homology"/>
<evidence type="ECO:0000256" key="12">
    <source>
        <dbReference type="ARBA" id="ARBA00023171"/>
    </source>
</evidence>
<dbReference type="GO" id="GO:0004655">
    <property type="term" value="F:porphobilinogen synthase activity"/>
    <property type="evidence" value="ECO:0000318"/>
    <property type="project" value="GO_Central"/>
</dbReference>
<sequence length="423" mass="46663">MASTVLNAPNSVQRINGLDWGSDVGLKRSPNSNFLCVRTSANVRSPRLFVVRASEERDAHMKKLGRSDAECEAAVVAGNIPEAPPVPPKPASPAGTPVVPLLPLSRRPRRNRRSPAMRASFQETNLSPSNFVYPLFIHEDSATIYPHRLGTWVLFQSVSKARDVGVNSVVLFPKVPDALKTPTGDEAYNDNGLVPRTIRLLKDKYPDLVIYTDVALDPYSSDGHDGIVREDGVIMNDETVHQLCKQAVSQARAGADVVSPSDMMDGRVGAIRRALDAEGFYHVSIMSYTAKYASSFYGPFREALDSNPRFGDKKTYQMNPANYREALIETREDESEGADILLVKPGLPYLDIIRLLRDNSPLPIAAYQVSGEYSMIKAGGVLKMIDEEKVMMESLMCLRRAGADIILTYFALQAARCLCGERR</sequence>
<evidence type="ECO:0000256" key="6">
    <source>
        <dbReference type="ARBA" id="ARBA00022533"/>
    </source>
</evidence>
<dbReference type="OMA" id="YQMDYAN"/>
<keyword evidence="11" id="KW-0350">Heme biosynthesis</keyword>
<evidence type="ECO:0000256" key="3">
    <source>
        <dbReference type="ARBA" id="ARBA00004694"/>
    </source>
</evidence>
<comment type="cofactor">
    <cofactor evidence="1">
        <name>Mg(2+)</name>
        <dbReference type="ChEBI" id="CHEBI:18420"/>
    </cofactor>
</comment>
<dbReference type="GO" id="GO:0009507">
    <property type="term" value="C:chloroplast"/>
    <property type="evidence" value="ECO:0007669"/>
    <property type="project" value="UniProtKB-SubCell"/>
</dbReference>
<evidence type="ECO:0000256" key="7">
    <source>
        <dbReference type="ARBA" id="ARBA00022640"/>
    </source>
</evidence>
<dbReference type="STRING" id="3659.A0A0A0LQK9"/>
<evidence type="ECO:0000256" key="18">
    <source>
        <dbReference type="RuleBase" id="RU004161"/>
    </source>
</evidence>
<keyword evidence="13 17" id="KW-0456">Lyase</keyword>
<dbReference type="GO" id="GO:0006783">
    <property type="term" value="P:heme biosynthetic process"/>
    <property type="evidence" value="ECO:0000318"/>
    <property type="project" value="GO_Central"/>
</dbReference>
<accession>A0A0A0LQK9</accession>